<comment type="caution">
    <text evidence="1">The sequence shown here is derived from an EMBL/GenBank/DDBJ whole genome shotgun (WGS) entry which is preliminary data.</text>
</comment>
<accession>A0A937CQV3</accession>
<protein>
    <recommendedName>
        <fullName evidence="3">IS110 family transposase</fullName>
    </recommendedName>
</protein>
<dbReference type="AlphaFoldDB" id="A0A937CQV3"/>
<reference evidence="1" key="1">
    <citation type="submission" date="2021-01" db="EMBL/GenBank/DDBJ databases">
        <title>Rhizobium sp. strain KVB221 16S ribosomal RNA gene Genome sequencing and assembly.</title>
        <authorList>
            <person name="Kang M."/>
        </authorList>
    </citation>
    <scope>NUCLEOTIDE SEQUENCE</scope>
    <source>
        <strain evidence="1">KVB221</strain>
    </source>
</reference>
<keyword evidence="2" id="KW-1185">Reference proteome</keyword>
<proteinExistence type="predicted"/>
<dbReference type="EMBL" id="JAEQNC010000008">
    <property type="protein sequence ID" value="MBL0373492.1"/>
    <property type="molecule type" value="Genomic_DNA"/>
</dbReference>
<dbReference type="Proteomes" id="UP000633219">
    <property type="component" value="Unassembled WGS sequence"/>
</dbReference>
<name>A0A937CQV3_9HYPH</name>
<evidence type="ECO:0000313" key="1">
    <source>
        <dbReference type="EMBL" id="MBL0373492.1"/>
    </source>
</evidence>
<evidence type="ECO:0000313" key="2">
    <source>
        <dbReference type="Proteomes" id="UP000633219"/>
    </source>
</evidence>
<evidence type="ECO:0008006" key="3">
    <source>
        <dbReference type="Google" id="ProtNLM"/>
    </source>
</evidence>
<gene>
    <name evidence="1" type="ORF">JJB09_15785</name>
</gene>
<sequence length="59" mass="6729">MIGIDLAKNVFQVHGALMTGELKFRKKLSRVQFRRVIAGHAVPKRLLSPRNDQRCALSR</sequence>
<dbReference type="RefSeq" id="WP_201660036.1">
    <property type="nucleotide sequence ID" value="NZ_JAEQNC010000008.1"/>
</dbReference>
<organism evidence="1 2">
    <name type="scientific">Rhizobium setariae</name>
    <dbReference type="NCBI Taxonomy" id="2801340"/>
    <lineage>
        <taxon>Bacteria</taxon>
        <taxon>Pseudomonadati</taxon>
        <taxon>Pseudomonadota</taxon>
        <taxon>Alphaproteobacteria</taxon>
        <taxon>Hyphomicrobiales</taxon>
        <taxon>Rhizobiaceae</taxon>
        <taxon>Rhizobium/Agrobacterium group</taxon>
        <taxon>Rhizobium</taxon>
    </lineage>
</organism>